<proteinExistence type="predicted"/>
<accession>A0AAD5LWL3</accession>
<organism evidence="2 3">
    <name type="scientific">Parelaphostrongylus tenuis</name>
    <name type="common">Meningeal worm</name>
    <dbReference type="NCBI Taxonomy" id="148309"/>
    <lineage>
        <taxon>Eukaryota</taxon>
        <taxon>Metazoa</taxon>
        <taxon>Ecdysozoa</taxon>
        <taxon>Nematoda</taxon>
        <taxon>Chromadorea</taxon>
        <taxon>Rhabditida</taxon>
        <taxon>Rhabditina</taxon>
        <taxon>Rhabditomorpha</taxon>
        <taxon>Strongyloidea</taxon>
        <taxon>Metastrongylidae</taxon>
        <taxon>Parelaphostrongylus</taxon>
    </lineage>
</organism>
<dbReference type="Proteomes" id="UP001196413">
    <property type="component" value="Unassembled WGS sequence"/>
</dbReference>
<evidence type="ECO:0000256" key="1">
    <source>
        <dbReference type="SAM" id="MobiDB-lite"/>
    </source>
</evidence>
<comment type="caution">
    <text evidence="2">The sequence shown here is derived from an EMBL/GenBank/DDBJ whole genome shotgun (WGS) entry which is preliminary data.</text>
</comment>
<dbReference type="AlphaFoldDB" id="A0AAD5LWL3"/>
<dbReference type="EMBL" id="JAHQIW010000164">
    <property type="protein sequence ID" value="KAJ1346388.1"/>
    <property type="molecule type" value="Genomic_DNA"/>
</dbReference>
<reference evidence="2" key="1">
    <citation type="submission" date="2021-06" db="EMBL/GenBank/DDBJ databases">
        <title>Parelaphostrongylus tenuis whole genome reference sequence.</title>
        <authorList>
            <person name="Garwood T.J."/>
            <person name="Larsen P.A."/>
            <person name="Fountain-Jones N.M."/>
            <person name="Garbe J.R."/>
            <person name="Macchietto M.G."/>
            <person name="Kania S.A."/>
            <person name="Gerhold R.W."/>
            <person name="Richards J.E."/>
            <person name="Wolf T.M."/>
        </authorList>
    </citation>
    <scope>NUCLEOTIDE SEQUENCE</scope>
    <source>
        <strain evidence="2">MNPRO001-30</strain>
        <tissue evidence="2">Meninges</tissue>
    </source>
</reference>
<name>A0AAD5LWL3_PARTN</name>
<feature type="compositionally biased region" description="Basic and acidic residues" evidence="1">
    <location>
        <begin position="22"/>
        <end position="31"/>
    </location>
</feature>
<protein>
    <submittedName>
        <fullName evidence="2">Uncharacterized protein</fullName>
    </submittedName>
</protein>
<feature type="region of interest" description="Disordered" evidence="1">
    <location>
        <begin position="1"/>
        <end position="32"/>
    </location>
</feature>
<feature type="compositionally biased region" description="Polar residues" evidence="1">
    <location>
        <begin position="1"/>
        <end position="16"/>
    </location>
</feature>
<keyword evidence="3" id="KW-1185">Reference proteome</keyword>
<gene>
    <name evidence="2" type="ORF">KIN20_001162</name>
</gene>
<evidence type="ECO:0000313" key="3">
    <source>
        <dbReference type="Proteomes" id="UP001196413"/>
    </source>
</evidence>
<sequence length="59" mass="6478">MIQSQSISENDSTSFSVPLKNKSKEATKEDLQEGSAAVMARLAEVRKKLAKPNKFLPTV</sequence>
<evidence type="ECO:0000313" key="2">
    <source>
        <dbReference type="EMBL" id="KAJ1346388.1"/>
    </source>
</evidence>